<name>Q3A4P7_SYNC1</name>
<dbReference type="KEGG" id="pca:Pcar_1414"/>
<protein>
    <submittedName>
        <fullName evidence="1">Lipopolysaccharide biogenesis outer membrane chaperone lipoprotein LptE, putative</fullName>
    </submittedName>
</protein>
<reference evidence="1 2" key="2">
    <citation type="journal article" date="2012" name="BMC Genomics">
        <title>The genome of Pelobacter carbinolicus reveals surprising metabolic capabilities and physiological features.</title>
        <authorList>
            <person name="Aklujkar M."/>
            <person name="Haveman S.A."/>
            <person name="Didonato R.Jr."/>
            <person name="Chertkov O."/>
            <person name="Han C.S."/>
            <person name="Land M.L."/>
            <person name="Brown P."/>
            <person name="Lovley D.R."/>
        </authorList>
    </citation>
    <scope>NUCLEOTIDE SEQUENCE [LARGE SCALE GENOMIC DNA]</scope>
    <source>
        <strain evidence="2">DSM 2380 / NBRC 103641 / GraBd1</strain>
    </source>
</reference>
<proteinExistence type="predicted"/>
<dbReference type="HOGENOM" id="CLU_114082_0_3_7"/>
<dbReference type="RefSeq" id="WP_011341143.1">
    <property type="nucleotide sequence ID" value="NC_007498.2"/>
</dbReference>
<organism evidence="1 2">
    <name type="scientific">Syntrophotalea carbinolica (strain DSM 2380 / NBRC 103641 / GraBd1)</name>
    <name type="common">Pelobacter carbinolicus</name>
    <dbReference type="NCBI Taxonomy" id="338963"/>
    <lineage>
        <taxon>Bacteria</taxon>
        <taxon>Pseudomonadati</taxon>
        <taxon>Thermodesulfobacteriota</taxon>
        <taxon>Desulfuromonadia</taxon>
        <taxon>Desulfuromonadales</taxon>
        <taxon>Syntrophotaleaceae</taxon>
        <taxon>Syntrophotalea</taxon>
    </lineage>
</organism>
<dbReference type="GO" id="GO:0043165">
    <property type="term" value="P:Gram-negative-bacterium-type cell outer membrane assembly"/>
    <property type="evidence" value="ECO:0007669"/>
    <property type="project" value="InterPro"/>
</dbReference>
<keyword evidence="2" id="KW-1185">Reference proteome</keyword>
<dbReference type="Proteomes" id="UP000002534">
    <property type="component" value="Chromosome"/>
</dbReference>
<dbReference type="EMBL" id="CP000142">
    <property type="protein sequence ID" value="ABA88660.1"/>
    <property type="molecule type" value="Genomic_DNA"/>
</dbReference>
<dbReference type="STRING" id="338963.Pcar_1414"/>
<evidence type="ECO:0000313" key="2">
    <source>
        <dbReference type="Proteomes" id="UP000002534"/>
    </source>
</evidence>
<keyword evidence="1" id="KW-0449">Lipoprotein</keyword>
<dbReference type="Gene3D" id="3.30.160.150">
    <property type="entry name" value="Lipoprotein like domain"/>
    <property type="match status" value="1"/>
</dbReference>
<dbReference type="OrthoDB" id="5511003at2"/>
<dbReference type="eggNOG" id="COG2980">
    <property type="taxonomic scope" value="Bacteria"/>
</dbReference>
<dbReference type="GO" id="GO:0019867">
    <property type="term" value="C:outer membrane"/>
    <property type="evidence" value="ECO:0007669"/>
    <property type="project" value="InterPro"/>
</dbReference>
<reference evidence="2" key="1">
    <citation type="submission" date="2005-10" db="EMBL/GenBank/DDBJ databases">
        <title>Complete sequence of Pelobacter carbinolicus DSM 2380.</title>
        <authorList>
            <person name="Copeland A."/>
            <person name="Lucas S."/>
            <person name="Lapidus A."/>
            <person name="Barry K."/>
            <person name="Detter J.C."/>
            <person name="Glavina T."/>
            <person name="Hammon N."/>
            <person name="Israni S."/>
            <person name="Pitluck S."/>
            <person name="Chertkov O."/>
            <person name="Schmutz J."/>
            <person name="Larimer F."/>
            <person name="Land M."/>
            <person name="Kyrpides N."/>
            <person name="Ivanova N."/>
            <person name="Richardson P."/>
        </authorList>
    </citation>
    <scope>NUCLEOTIDE SEQUENCE [LARGE SCALE GENOMIC DNA]</scope>
    <source>
        <strain evidence="2">DSM 2380 / NBRC 103641 / GraBd1</strain>
    </source>
</reference>
<dbReference type="InterPro" id="IPR007485">
    <property type="entry name" value="LPS_assembly_LptE"/>
</dbReference>
<dbReference type="Pfam" id="PF04390">
    <property type="entry name" value="LptE"/>
    <property type="match status" value="1"/>
</dbReference>
<evidence type="ECO:0000313" key="1">
    <source>
        <dbReference type="EMBL" id="ABA88660.1"/>
    </source>
</evidence>
<gene>
    <name evidence="1" type="primary">lptE</name>
    <name evidence="1" type="ordered locus">Pcar_1414</name>
</gene>
<accession>Q3A4P7</accession>
<sequence length="170" mass="18745">MTARVLIVLLLALSLWGCGYHLQDKDAALPGGVRYVYVGILHNGTYEPFLENAVSNALIDRLVRSPGVELVGKPDRADAILTGNIVGYSNKSLSYNGNDNIAEYRSRLTVEVALRHADTAQILWKGRSSWTEDYAANADKSLEDDRESAAVEVIAQRLADELYARMADDF</sequence>
<dbReference type="AlphaFoldDB" id="Q3A4P7"/>